<accession>A0A0U3IB40</accession>
<reference evidence="2 3" key="1">
    <citation type="submission" date="2015-12" db="EMBL/GenBank/DDBJ databases">
        <title>Complete genome sequence of Pseudoalteromonas rubra SCSIO 6842, harboring a conjugative plasmid.</title>
        <authorList>
            <person name="Li B."/>
            <person name="Wang X."/>
        </authorList>
    </citation>
    <scope>NUCLEOTIDE SEQUENCE [LARGE SCALE GENOMIC DNA]</scope>
    <source>
        <strain evidence="2 3">SCSIO 6842</strain>
    </source>
</reference>
<gene>
    <name evidence="2" type="ORF">AT705_16090</name>
</gene>
<evidence type="ECO:0000313" key="2">
    <source>
        <dbReference type="EMBL" id="ALU44343.1"/>
    </source>
</evidence>
<protein>
    <submittedName>
        <fullName evidence="2">Uncharacterized protein</fullName>
    </submittedName>
</protein>
<dbReference type="EMBL" id="CP013611">
    <property type="protein sequence ID" value="ALU44343.1"/>
    <property type="molecule type" value="Genomic_DNA"/>
</dbReference>
<dbReference type="RefSeq" id="WP_058797354.1">
    <property type="nucleotide sequence ID" value="NZ_CP013611.1"/>
</dbReference>
<feature type="chain" id="PRO_5006839891" evidence="1">
    <location>
        <begin position="19"/>
        <end position="105"/>
    </location>
</feature>
<dbReference type="AlphaFoldDB" id="A0A0U3IB40"/>
<dbReference type="KEGG" id="prr:AT705_16090"/>
<evidence type="ECO:0000256" key="1">
    <source>
        <dbReference type="SAM" id="SignalP"/>
    </source>
</evidence>
<dbReference type="Proteomes" id="UP000069015">
    <property type="component" value="Chromosome 1"/>
</dbReference>
<feature type="signal peptide" evidence="1">
    <location>
        <begin position="1"/>
        <end position="18"/>
    </location>
</feature>
<keyword evidence="1" id="KW-0732">Signal</keyword>
<evidence type="ECO:0000313" key="3">
    <source>
        <dbReference type="Proteomes" id="UP000069015"/>
    </source>
</evidence>
<sequence>MRTLLPIAALLFSGSALASFEMSGKIIKLFASETGSIAVRLDKNYNDSAKQECPGFNGWAGNVSADPILKSTLLAAHAAKTNITLSISGCTAGGAWAKVAAVYSD</sequence>
<organism evidence="2 3">
    <name type="scientific">Pseudoalteromonas rubra</name>
    <dbReference type="NCBI Taxonomy" id="43658"/>
    <lineage>
        <taxon>Bacteria</taxon>
        <taxon>Pseudomonadati</taxon>
        <taxon>Pseudomonadota</taxon>
        <taxon>Gammaproteobacteria</taxon>
        <taxon>Alteromonadales</taxon>
        <taxon>Pseudoalteromonadaceae</taxon>
        <taxon>Pseudoalteromonas</taxon>
    </lineage>
</organism>
<proteinExistence type="predicted"/>
<name>A0A0U3IB40_9GAMM</name>